<dbReference type="Proteomes" id="UP000054729">
    <property type="component" value="Unassembled WGS sequence"/>
</dbReference>
<dbReference type="PATRIC" id="fig|66969.6.peg.1245"/>
<dbReference type="AlphaFoldDB" id="A0A0W1AGD5"/>
<organism evidence="4 5">
    <name type="scientific">Legionella waltersii</name>
    <dbReference type="NCBI Taxonomy" id="66969"/>
    <lineage>
        <taxon>Bacteria</taxon>
        <taxon>Pseudomonadati</taxon>
        <taxon>Pseudomonadota</taxon>
        <taxon>Gammaproteobacteria</taxon>
        <taxon>Legionellales</taxon>
        <taxon>Legionellaceae</taxon>
        <taxon>Legionella</taxon>
    </lineage>
</organism>
<dbReference type="RefSeq" id="WP_028378564.1">
    <property type="nucleotide sequence ID" value="NZ_CAAAIQ010000008.1"/>
</dbReference>
<dbReference type="PANTHER" id="PTHR34069">
    <property type="entry name" value="3-OXOACYL-[ACYL-CARRIER-PROTEIN] SYNTHASE 3"/>
    <property type="match status" value="1"/>
</dbReference>
<dbReference type="InterPro" id="IPR013747">
    <property type="entry name" value="ACP_syn_III_C"/>
</dbReference>
<dbReference type="SUPFAM" id="SSF53901">
    <property type="entry name" value="Thiolase-like"/>
    <property type="match status" value="1"/>
</dbReference>
<proteinExistence type="predicted"/>
<keyword evidence="2" id="KW-0012">Acyltransferase</keyword>
<evidence type="ECO:0000256" key="2">
    <source>
        <dbReference type="ARBA" id="ARBA00023315"/>
    </source>
</evidence>
<evidence type="ECO:0000313" key="5">
    <source>
        <dbReference type="Proteomes" id="UP000054729"/>
    </source>
</evidence>
<protein>
    <submittedName>
        <fullName evidence="4">3-oxoacyl-ACP synthase</fullName>
    </submittedName>
</protein>
<evidence type="ECO:0000313" key="4">
    <source>
        <dbReference type="EMBL" id="KTD80437.1"/>
    </source>
</evidence>
<dbReference type="OrthoDB" id="9788274at2"/>
<gene>
    <name evidence="4" type="primary">fabH_2</name>
    <name evidence="4" type="ORF">Lwal_1134</name>
</gene>
<dbReference type="Pfam" id="PF08541">
    <property type="entry name" value="ACP_syn_III_C"/>
    <property type="match status" value="1"/>
</dbReference>
<dbReference type="GO" id="GO:0016746">
    <property type="term" value="F:acyltransferase activity"/>
    <property type="evidence" value="ECO:0007669"/>
    <property type="project" value="UniProtKB-KW"/>
</dbReference>
<evidence type="ECO:0000256" key="1">
    <source>
        <dbReference type="ARBA" id="ARBA00022679"/>
    </source>
</evidence>
<reference evidence="4 5" key="1">
    <citation type="submission" date="2015-11" db="EMBL/GenBank/DDBJ databases">
        <title>Genomic analysis of 38 Legionella species identifies large and diverse effector repertoires.</title>
        <authorList>
            <person name="Burstein D."/>
            <person name="Amaro F."/>
            <person name="Zusman T."/>
            <person name="Lifshitz Z."/>
            <person name="Cohen O."/>
            <person name="Gilbert J.A."/>
            <person name="Pupko T."/>
            <person name="Shuman H.A."/>
            <person name="Segal G."/>
        </authorList>
    </citation>
    <scope>NUCLEOTIDE SEQUENCE [LARGE SCALE GENOMIC DNA]</scope>
    <source>
        <strain evidence="4 5">ATCC 51914</strain>
    </source>
</reference>
<sequence length="346" mass="38704">MKINSVQLSLPSRTVSNEDILQLIADESTETAEKEKQRILAHVSKILKMAGANNRYWRAEDELPIQMVTDAFNKGLVETGWQKKDIDLLIYVGVGKGFIEPGNSYMIAHALKLDHTHCFDILDACMSWVRAVHLAHNYFKLGNYKRIIIVNAEFNIKEYFYPALFKLSAVQQLQYTFPAFTVGEGASVTFLSNEDSEPWEFQFSSRTDLADLCTIPFPNYESFCDNSTNKIGKNGAYRFTSYGFDLHKHGYIEGINIIRKLSIDSNAIDILLPHASTKNSWQMGAEAVGLGDKLFCIFPETGNLVSASVPAGMFMALNAHKLKRGDRVISCVGSAGMSFAAFSFIF</sequence>
<accession>A0A0W1AGD5</accession>
<dbReference type="STRING" id="66969.Lwal_1134"/>
<keyword evidence="5" id="KW-1185">Reference proteome</keyword>
<dbReference type="PANTHER" id="PTHR34069:SF2">
    <property type="entry name" value="BETA-KETOACYL-[ACYL-CARRIER-PROTEIN] SYNTHASE III"/>
    <property type="match status" value="1"/>
</dbReference>
<evidence type="ECO:0000259" key="3">
    <source>
        <dbReference type="Pfam" id="PF08541"/>
    </source>
</evidence>
<name>A0A0W1AGD5_9GAMM</name>
<dbReference type="GO" id="GO:0044550">
    <property type="term" value="P:secondary metabolite biosynthetic process"/>
    <property type="evidence" value="ECO:0007669"/>
    <property type="project" value="TreeGrafter"/>
</dbReference>
<comment type="caution">
    <text evidence="4">The sequence shown here is derived from an EMBL/GenBank/DDBJ whole genome shotgun (WGS) entry which is preliminary data.</text>
</comment>
<dbReference type="Gene3D" id="3.40.47.10">
    <property type="match status" value="2"/>
</dbReference>
<dbReference type="EMBL" id="LNZB01000031">
    <property type="protein sequence ID" value="KTD80437.1"/>
    <property type="molecule type" value="Genomic_DNA"/>
</dbReference>
<keyword evidence="1" id="KW-0808">Transferase</keyword>
<feature type="domain" description="Beta-ketoacyl-[acyl-carrier-protein] synthase III C-terminal" evidence="3">
    <location>
        <begin position="260"/>
        <end position="342"/>
    </location>
</feature>
<dbReference type="InterPro" id="IPR016039">
    <property type="entry name" value="Thiolase-like"/>
</dbReference>